<dbReference type="Pfam" id="PF13091">
    <property type="entry name" value="PLDc_2"/>
    <property type="match status" value="1"/>
</dbReference>
<protein>
    <submittedName>
        <fullName evidence="2">DISARM system phospholipase D-like protein DrmC</fullName>
    </submittedName>
</protein>
<dbReference type="Proteomes" id="UP001597260">
    <property type="component" value="Unassembled WGS sequence"/>
</dbReference>
<feature type="domain" description="PLD phosphodiesterase" evidence="1">
    <location>
        <begin position="200"/>
        <end position="227"/>
    </location>
</feature>
<proteinExistence type="predicted"/>
<reference evidence="3" key="1">
    <citation type="journal article" date="2019" name="Int. J. Syst. Evol. Microbiol.">
        <title>The Global Catalogue of Microorganisms (GCM) 10K type strain sequencing project: providing services to taxonomists for standard genome sequencing and annotation.</title>
        <authorList>
            <consortium name="The Broad Institute Genomics Platform"/>
            <consortium name="The Broad Institute Genome Sequencing Center for Infectious Disease"/>
            <person name="Wu L."/>
            <person name="Ma J."/>
        </authorList>
    </citation>
    <scope>NUCLEOTIDE SEQUENCE [LARGE SCALE GENOMIC DNA]</scope>
    <source>
        <strain evidence="3">JCM 31037</strain>
    </source>
</reference>
<dbReference type="PROSITE" id="PS50035">
    <property type="entry name" value="PLD"/>
    <property type="match status" value="1"/>
</dbReference>
<dbReference type="Gene3D" id="3.30.870.10">
    <property type="entry name" value="Endonuclease Chain A"/>
    <property type="match status" value="1"/>
</dbReference>
<sequence length="266" mass="27795">MTHEALAETVASLAAELPAGHVAAWADVLCAATVPDHSVEAELIDARPGYAIAGHARRLLTAWRAEAPELPGAALALALRSAVHLHQRATAERTELAISGPTSPSVPVRLTRSVVVGLIRAARSSLLVVSFAAYGVTEVVTELVTAANRGVRIDLVLESSAGDGGALRGPSGATAAFAELRDRATFWHWPAQQRAAAGSPRAALHAKLIAADGRTALISSANLTDRALSTNLEVGVVLRSPELVRRLVAHFSALMNPRTGPLERLP</sequence>
<dbReference type="InterPro" id="IPR025202">
    <property type="entry name" value="PLD-like_dom"/>
</dbReference>
<dbReference type="InterPro" id="IPR001736">
    <property type="entry name" value="PLipase_D/transphosphatidylase"/>
</dbReference>
<dbReference type="NCBIfam" id="NF038319">
    <property type="entry name" value="DISARM_DrmC_I"/>
    <property type="match status" value="1"/>
</dbReference>
<organism evidence="2 3">
    <name type="scientific">Micromonospora sonneratiae</name>
    <dbReference type="NCBI Taxonomy" id="1184706"/>
    <lineage>
        <taxon>Bacteria</taxon>
        <taxon>Bacillati</taxon>
        <taxon>Actinomycetota</taxon>
        <taxon>Actinomycetes</taxon>
        <taxon>Micromonosporales</taxon>
        <taxon>Micromonosporaceae</taxon>
        <taxon>Micromonospora</taxon>
    </lineage>
</organism>
<evidence type="ECO:0000259" key="1">
    <source>
        <dbReference type="PROSITE" id="PS50035"/>
    </source>
</evidence>
<dbReference type="SUPFAM" id="SSF56024">
    <property type="entry name" value="Phospholipase D/nuclease"/>
    <property type="match status" value="1"/>
</dbReference>
<name>A0ABW3YB21_9ACTN</name>
<dbReference type="PANTHER" id="PTHR21248:SF22">
    <property type="entry name" value="PHOSPHOLIPASE D"/>
    <property type="match status" value="1"/>
</dbReference>
<dbReference type="EMBL" id="JBHTMP010000013">
    <property type="protein sequence ID" value="MFD1321652.1"/>
    <property type="molecule type" value="Genomic_DNA"/>
</dbReference>
<dbReference type="InterPro" id="IPR047955">
    <property type="entry name" value="DrmC-like"/>
</dbReference>
<gene>
    <name evidence="2" type="primary">drmC</name>
    <name evidence="2" type="ORF">ACFQ4H_11195</name>
</gene>
<comment type="caution">
    <text evidence="2">The sequence shown here is derived from an EMBL/GenBank/DDBJ whole genome shotgun (WGS) entry which is preliminary data.</text>
</comment>
<dbReference type="RefSeq" id="WP_377569852.1">
    <property type="nucleotide sequence ID" value="NZ_JBHTMP010000013.1"/>
</dbReference>
<dbReference type="CDD" id="cd09132">
    <property type="entry name" value="PLDc_unchar4"/>
    <property type="match status" value="1"/>
</dbReference>
<dbReference type="PANTHER" id="PTHR21248">
    <property type="entry name" value="CARDIOLIPIN SYNTHASE"/>
    <property type="match status" value="1"/>
</dbReference>
<keyword evidence="3" id="KW-1185">Reference proteome</keyword>
<evidence type="ECO:0000313" key="2">
    <source>
        <dbReference type="EMBL" id="MFD1321652.1"/>
    </source>
</evidence>
<accession>A0ABW3YB21</accession>
<evidence type="ECO:0000313" key="3">
    <source>
        <dbReference type="Proteomes" id="UP001597260"/>
    </source>
</evidence>